<dbReference type="AlphaFoldDB" id="A0AAD2GDS1"/>
<sequence>MGENKKASYGAVPQNLEEANVTPEAYARRKRFRRSIFCTMGVLITVVFLGLMFAMLGGQVGVSKWLVYDALFSLDEMTLDSVESGCETTVVIARHCEKAGSETKDVFGNSHCSYIGYERAAYFATMFSDVDKSKYPFPAQIYALRADRGSHQNFREIEMVKPLAQKAGVAVNDQYWESAELAKVVLADIATGDMCGKTILISWKHEFIGKLARNLACHSCPRRYPNVFEPMWQLKYVYDVKGTDLYKSINRGLDTIAVDVIEPEEPVSPPAEPVDDGAQRKLRQLKKKKHKNKHRLPRNWSVYFSSQNQGFDPLMFSHSVGDYEGNAVAGEWSEVFYEGGEM</sequence>
<keyword evidence="1" id="KW-1133">Transmembrane helix</keyword>
<reference evidence="2" key="1">
    <citation type="submission" date="2023-08" db="EMBL/GenBank/DDBJ databases">
        <authorList>
            <person name="Audoor S."/>
            <person name="Bilcke G."/>
        </authorList>
    </citation>
    <scope>NUCLEOTIDE SEQUENCE</scope>
</reference>
<name>A0AAD2GDS1_9STRA</name>
<organism evidence="2 3">
    <name type="scientific">Cylindrotheca closterium</name>
    <dbReference type="NCBI Taxonomy" id="2856"/>
    <lineage>
        <taxon>Eukaryota</taxon>
        <taxon>Sar</taxon>
        <taxon>Stramenopiles</taxon>
        <taxon>Ochrophyta</taxon>
        <taxon>Bacillariophyta</taxon>
        <taxon>Bacillariophyceae</taxon>
        <taxon>Bacillariophycidae</taxon>
        <taxon>Bacillariales</taxon>
        <taxon>Bacillariaceae</taxon>
        <taxon>Cylindrotheca</taxon>
    </lineage>
</organism>
<keyword evidence="3" id="KW-1185">Reference proteome</keyword>
<accession>A0AAD2GDS1</accession>
<keyword evidence="1" id="KW-0812">Transmembrane</keyword>
<evidence type="ECO:0000313" key="3">
    <source>
        <dbReference type="Proteomes" id="UP001295423"/>
    </source>
</evidence>
<evidence type="ECO:0000313" key="2">
    <source>
        <dbReference type="EMBL" id="CAJ1969914.1"/>
    </source>
</evidence>
<gene>
    <name evidence="2" type="ORF">CYCCA115_LOCUS23944</name>
</gene>
<proteinExistence type="predicted"/>
<protein>
    <submittedName>
        <fullName evidence="2">Uncharacterized protein</fullName>
    </submittedName>
</protein>
<dbReference type="EMBL" id="CAKOGP040002436">
    <property type="protein sequence ID" value="CAJ1969914.1"/>
    <property type="molecule type" value="Genomic_DNA"/>
</dbReference>
<evidence type="ECO:0000256" key="1">
    <source>
        <dbReference type="SAM" id="Phobius"/>
    </source>
</evidence>
<dbReference type="Proteomes" id="UP001295423">
    <property type="component" value="Unassembled WGS sequence"/>
</dbReference>
<comment type="caution">
    <text evidence="2">The sequence shown here is derived from an EMBL/GenBank/DDBJ whole genome shotgun (WGS) entry which is preliminary data.</text>
</comment>
<feature type="transmembrane region" description="Helical" evidence="1">
    <location>
        <begin position="36"/>
        <end position="56"/>
    </location>
</feature>
<keyword evidence="1" id="KW-0472">Membrane</keyword>